<protein>
    <recommendedName>
        <fullName evidence="3">Protein ZIP4 homolog</fullName>
    </recommendedName>
</protein>
<organism evidence="1 2">
    <name type="scientific">Symbiodinium natans</name>
    <dbReference type="NCBI Taxonomy" id="878477"/>
    <lineage>
        <taxon>Eukaryota</taxon>
        <taxon>Sar</taxon>
        <taxon>Alveolata</taxon>
        <taxon>Dinophyceae</taxon>
        <taxon>Suessiales</taxon>
        <taxon>Symbiodiniaceae</taxon>
        <taxon>Symbiodinium</taxon>
    </lineage>
</organism>
<reference evidence="1" key="1">
    <citation type="submission" date="2021-02" db="EMBL/GenBank/DDBJ databases">
        <authorList>
            <person name="Dougan E. K."/>
            <person name="Rhodes N."/>
            <person name="Thang M."/>
            <person name="Chan C."/>
        </authorList>
    </citation>
    <scope>NUCLEOTIDE SEQUENCE</scope>
</reference>
<dbReference type="OrthoDB" id="10606719at2759"/>
<dbReference type="Proteomes" id="UP000604046">
    <property type="component" value="Unassembled WGS sequence"/>
</dbReference>
<evidence type="ECO:0000313" key="1">
    <source>
        <dbReference type="EMBL" id="CAE7487291.1"/>
    </source>
</evidence>
<proteinExistence type="predicted"/>
<dbReference type="PANTHER" id="PTHR47083:SF1">
    <property type="entry name" value="TESTIS-EXPRESSED PROTEIN 11"/>
    <property type="match status" value="1"/>
</dbReference>
<dbReference type="AlphaFoldDB" id="A0A812SIX1"/>
<dbReference type="PANTHER" id="PTHR47083">
    <property type="entry name" value="TESTIS-EXPRESSED PROTEIN 11"/>
    <property type="match status" value="1"/>
</dbReference>
<evidence type="ECO:0008006" key="3">
    <source>
        <dbReference type="Google" id="ProtNLM"/>
    </source>
</evidence>
<comment type="caution">
    <text evidence="1">The sequence shown here is derived from an EMBL/GenBank/DDBJ whole genome shotgun (WGS) entry which is preliminary data.</text>
</comment>
<sequence length="406" mass="45157">MRWEDWSRLEEAAKAAKVVLEQPSQDLAMAGLEFFVACAVKEESQEDPNGLIISVQLLMLAVELKRSDTELLQRLEGVAAVSARVSLRAELRSCAPATPGLAALREAVSVAWSKGQELGDSCRWELAISMFECAHRILEPLDAAPKGDLAVARLQEIWAARAWCLALDASARIQQAKGLSTTADRSALLQRACENLKAAYRLRRDSEKVSAEGVDQSRRLFIVLVLVEFEAKCLAGETEEHLQQFVDQASSHEALGFNSLLAMSKIAAASSYRRLARHCLQSYVRVRAGTRGAMDFKQVLPAYREMVVLQSSRNDSFRLFEGVWSILSQHPGDDLASLGLEEEAAWLIAKSWNTGAHFYRLQLYRYAESWLSKSMTFAQMFKGLPGLPSHESMAEGYRLCLKHCST</sequence>
<dbReference type="EMBL" id="CAJNDS010002462">
    <property type="protein sequence ID" value="CAE7487291.1"/>
    <property type="molecule type" value="Genomic_DNA"/>
</dbReference>
<gene>
    <name evidence="1" type="ORF">SNAT2548_LOCUS27333</name>
</gene>
<evidence type="ECO:0000313" key="2">
    <source>
        <dbReference type="Proteomes" id="UP000604046"/>
    </source>
</evidence>
<keyword evidence="2" id="KW-1185">Reference proteome</keyword>
<accession>A0A812SIX1</accession>
<name>A0A812SIX1_9DINO</name>
<dbReference type="InterPro" id="IPR042861">
    <property type="entry name" value="TEX11"/>
</dbReference>